<organism evidence="2 3">
    <name type="scientific">Haloferula sargassicola</name>
    <dbReference type="NCBI Taxonomy" id="490096"/>
    <lineage>
        <taxon>Bacteria</taxon>
        <taxon>Pseudomonadati</taxon>
        <taxon>Verrucomicrobiota</taxon>
        <taxon>Verrucomicrobiia</taxon>
        <taxon>Verrucomicrobiales</taxon>
        <taxon>Verrucomicrobiaceae</taxon>
        <taxon>Haloferula</taxon>
    </lineage>
</organism>
<accession>A0ABP9UK12</accession>
<keyword evidence="3" id="KW-1185">Reference proteome</keyword>
<keyword evidence="1" id="KW-0472">Membrane</keyword>
<dbReference type="Proteomes" id="UP001476282">
    <property type="component" value="Unassembled WGS sequence"/>
</dbReference>
<evidence type="ECO:0008006" key="4">
    <source>
        <dbReference type="Google" id="ProtNLM"/>
    </source>
</evidence>
<sequence length="194" mass="21546">MIRYVASILVLVLVAVIVQQFLPALTALSGSRILPVALVFLCAAVTLPPPGMLLLAFVCGFLTDLENWIGPHGGDPAIYQFPVETLRFGYSIILYGVMGMLMQGIRPLFRRGNWQLSALLAGIAVFLYLTSEFLLINFIRGGFSFGSRTLMKISLSSALTTLFAPLVFWILFALAERFHYTIRLDTQRRRPGES</sequence>
<feature type="transmembrane region" description="Helical" evidence="1">
    <location>
        <begin position="37"/>
        <end position="63"/>
    </location>
</feature>
<feature type="transmembrane region" description="Helical" evidence="1">
    <location>
        <begin position="159"/>
        <end position="180"/>
    </location>
</feature>
<feature type="transmembrane region" description="Helical" evidence="1">
    <location>
        <begin position="6"/>
        <end position="25"/>
    </location>
</feature>
<evidence type="ECO:0000313" key="2">
    <source>
        <dbReference type="EMBL" id="GAA5481865.1"/>
    </source>
</evidence>
<dbReference type="EMBL" id="BAABRI010000005">
    <property type="protein sequence ID" value="GAA5481865.1"/>
    <property type="molecule type" value="Genomic_DNA"/>
</dbReference>
<evidence type="ECO:0000256" key="1">
    <source>
        <dbReference type="SAM" id="Phobius"/>
    </source>
</evidence>
<name>A0ABP9UK12_9BACT</name>
<feature type="transmembrane region" description="Helical" evidence="1">
    <location>
        <begin position="88"/>
        <end position="109"/>
    </location>
</feature>
<gene>
    <name evidence="2" type="ORF">Hsar01_01077</name>
</gene>
<evidence type="ECO:0000313" key="3">
    <source>
        <dbReference type="Proteomes" id="UP001476282"/>
    </source>
</evidence>
<protein>
    <recommendedName>
        <fullName evidence="4">Rod shape-determining protein MreD</fullName>
    </recommendedName>
</protein>
<proteinExistence type="predicted"/>
<comment type="caution">
    <text evidence="2">The sequence shown here is derived from an EMBL/GenBank/DDBJ whole genome shotgun (WGS) entry which is preliminary data.</text>
</comment>
<keyword evidence="1" id="KW-0812">Transmembrane</keyword>
<keyword evidence="1" id="KW-1133">Transmembrane helix</keyword>
<reference evidence="2 3" key="1">
    <citation type="submission" date="2024-02" db="EMBL/GenBank/DDBJ databases">
        <title>Haloferula sargassicola NBRC 104335.</title>
        <authorList>
            <person name="Ichikawa N."/>
            <person name="Katano-Makiyama Y."/>
            <person name="Hidaka K."/>
        </authorList>
    </citation>
    <scope>NUCLEOTIDE SEQUENCE [LARGE SCALE GENOMIC DNA]</scope>
    <source>
        <strain evidence="2 3">NBRC 104335</strain>
    </source>
</reference>
<dbReference type="RefSeq" id="WP_353566013.1">
    <property type="nucleotide sequence ID" value="NZ_BAABRI010000005.1"/>
</dbReference>
<feature type="transmembrane region" description="Helical" evidence="1">
    <location>
        <begin position="116"/>
        <end position="139"/>
    </location>
</feature>